<evidence type="ECO:0000313" key="15">
    <source>
        <dbReference type="EMBL" id="UFP94128.1"/>
    </source>
</evidence>
<comment type="similarity">
    <text evidence="1 12 13">Belongs to the ATPase B chain family.</text>
</comment>
<dbReference type="Proteomes" id="UP001054846">
    <property type="component" value="Chromosome"/>
</dbReference>
<dbReference type="InterPro" id="IPR002146">
    <property type="entry name" value="ATP_synth_b/b'su_bac/chlpt"/>
</dbReference>
<comment type="function">
    <text evidence="12">Component of the F(0) channel, it forms part of the peripheral stalk, linking F(1) to F(0). The b'-subunit is a diverged and duplicated form of b found in plants and photosynthetic bacteria.</text>
</comment>
<keyword evidence="12" id="KW-1003">Cell membrane</keyword>
<dbReference type="InterPro" id="IPR005864">
    <property type="entry name" value="ATP_synth_F0_bsu_bac"/>
</dbReference>
<keyword evidence="3 12" id="KW-0138">CF(0)</keyword>
<dbReference type="NCBIfam" id="TIGR01144">
    <property type="entry name" value="ATP_synt_b"/>
    <property type="match status" value="1"/>
</dbReference>
<dbReference type="CDD" id="cd06503">
    <property type="entry name" value="ATP-synt_Fo_b"/>
    <property type="match status" value="1"/>
</dbReference>
<sequence length="174" mass="19154">MDMLFDPGWAAHLLLLAAEEAAAVEAESGGLFDFGGTLVLQIVNFLLLMTILSAVFYGPISRVIEERSEYIRSNAGSAQRRFDEAKALADQYEQELRITRLEAQQVIAAAEAEAQKIRAQQLAEAQREAQERIAQAQADLDRQKQAALASLSGEVEAISRTLSEKLLSDSGRRF</sequence>
<organism evidence="15 16">
    <name type="scientific">Gloeobacter morelensis MG652769</name>
    <dbReference type="NCBI Taxonomy" id="2781736"/>
    <lineage>
        <taxon>Bacteria</taxon>
        <taxon>Bacillati</taxon>
        <taxon>Cyanobacteriota</taxon>
        <taxon>Cyanophyceae</taxon>
        <taxon>Gloeobacterales</taxon>
        <taxon>Gloeobacteraceae</taxon>
        <taxon>Gloeobacter</taxon>
        <taxon>Gloeobacter morelensis</taxon>
    </lineage>
</organism>
<keyword evidence="8 12" id="KW-0472">Membrane</keyword>
<evidence type="ECO:0000256" key="8">
    <source>
        <dbReference type="ARBA" id="ARBA00023136"/>
    </source>
</evidence>
<dbReference type="PANTHER" id="PTHR33445:SF2">
    <property type="entry name" value="ATP SYNTHASE SUBUNIT B', CHLOROPLASTIC"/>
    <property type="match status" value="1"/>
</dbReference>
<proteinExistence type="inferred from homology"/>
<evidence type="ECO:0000256" key="6">
    <source>
        <dbReference type="ARBA" id="ARBA00022989"/>
    </source>
</evidence>
<keyword evidence="2 12" id="KW-0813">Transport</keyword>
<keyword evidence="7 12" id="KW-0406">Ion transport</keyword>
<keyword evidence="5 12" id="KW-0375">Hydrogen ion transport</keyword>
<evidence type="ECO:0000256" key="9">
    <source>
        <dbReference type="ARBA" id="ARBA00023310"/>
    </source>
</evidence>
<evidence type="ECO:0000256" key="1">
    <source>
        <dbReference type="ARBA" id="ARBA00005513"/>
    </source>
</evidence>
<evidence type="ECO:0000256" key="12">
    <source>
        <dbReference type="HAMAP-Rule" id="MF_01399"/>
    </source>
</evidence>
<dbReference type="InterPro" id="IPR034679">
    <property type="entry name" value="ATP_synth_b"/>
</dbReference>
<keyword evidence="6 12" id="KW-1133">Transmembrane helix</keyword>
<evidence type="ECO:0000256" key="14">
    <source>
        <dbReference type="SAM" id="Coils"/>
    </source>
</evidence>
<evidence type="ECO:0000313" key="16">
    <source>
        <dbReference type="Proteomes" id="UP001054846"/>
    </source>
</evidence>
<evidence type="ECO:0000256" key="5">
    <source>
        <dbReference type="ARBA" id="ARBA00022781"/>
    </source>
</evidence>
<evidence type="ECO:0000256" key="13">
    <source>
        <dbReference type="RuleBase" id="RU003848"/>
    </source>
</evidence>
<feature type="transmembrane region" description="Helical" evidence="12">
    <location>
        <begin position="36"/>
        <end position="57"/>
    </location>
</feature>
<evidence type="ECO:0000256" key="2">
    <source>
        <dbReference type="ARBA" id="ARBA00022448"/>
    </source>
</evidence>
<evidence type="ECO:0000256" key="4">
    <source>
        <dbReference type="ARBA" id="ARBA00022692"/>
    </source>
</evidence>
<evidence type="ECO:0000256" key="10">
    <source>
        <dbReference type="ARBA" id="ARBA00025198"/>
    </source>
</evidence>
<keyword evidence="9 12" id="KW-0066">ATP synthesis</keyword>
<keyword evidence="12" id="KW-0997">Cell inner membrane</keyword>
<dbReference type="HAMAP" id="MF_01399">
    <property type="entry name" value="ATP_synth_bprime"/>
    <property type="match status" value="1"/>
</dbReference>
<evidence type="ECO:0000256" key="3">
    <source>
        <dbReference type="ARBA" id="ARBA00022547"/>
    </source>
</evidence>
<reference evidence="15 16" key="1">
    <citation type="journal article" date="2021" name="Genome Biol. Evol.">
        <title>Complete Genome Sequencing of a Novel Gloeobacter Species from a Waterfall Cave in Mexico.</title>
        <authorList>
            <person name="Saw J.H."/>
            <person name="Cardona T."/>
            <person name="Montejano G."/>
        </authorList>
    </citation>
    <scope>NUCLEOTIDE SEQUENCE [LARGE SCALE GENOMIC DNA]</scope>
    <source>
        <strain evidence="15">MG652769</strain>
    </source>
</reference>
<accession>A0ABY3PKR2</accession>
<name>A0ABY3PKR2_9CYAN</name>
<dbReference type="EMBL" id="CP063845">
    <property type="protein sequence ID" value="UFP94128.1"/>
    <property type="molecule type" value="Genomic_DNA"/>
</dbReference>
<comment type="subunit">
    <text evidence="12">F-type ATPases have 2 components, F(1) - the catalytic core - and F(0) - the membrane proton channel. F(1) has five subunits: alpha(3), beta(3), gamma(1), delta(1), epsilon(1). F(0) has four main subunits: a(1), b(1), b'(1) and c(10-14). The alpha and beta chains form an alternating ring which encloses part of the gamma chain. F(1) is attached to F(0) by a central stalk formed by the gamma and epsilon chains, while a peripheral stalk is formed by the delta, b and b' chains.</text>
</comment>
<keyword evidence="16" id="KW-1185">Reference proteome</keyword>
<dbReference type="PANTHER" id="PTHR33445">
    <property type="entry name" value="ATP SYNTHASE SUBUNIT B', CHLOROPLASTIC"/>
    <property type="match status" value="1"/>
</dbReference>
<feature type="coiled-coil region" evidence="14">
    <location>
        <begin position="75"/>
        <end position="146"/>
    </location>
</feature>
<dbReference type="NCBIfam" id="NF005607">
    <property type="entry name" value="PRK07353.1"/>
    <property type="match status" value="1"/>
</dbReference>
<comment type="function">
    <text evidence="10 12">F(1)F(0) ATP synthase produces ATP from ADP in the presence of a proton or sodium gradient. F-type ATPases consist of two structural domains, F(1) containing the extramembraneous catalytic core and F(0) containing the membrane proton channel, linked together by a central stalk and a peripheral stalk. During catalysis, ATP synthesis in the catalytic domain of F(1) is coupled via a rotary mechanism of the central stalk subunits to proton translocation.</text>
</comment>
<evidence type="ECO:0000256" key="11">
    <source>
        <dbReference type="ARBA" id="ARBA00037847"/>
    </source>
</evidence>
<evidence type="ECO:0000256" key="7">
    <source>
        <dbReference type="ARBA" id="ARBA00023065"/>
    </source>
</evidence>
<keyword evidence="4 12" id="KW-0812">Transmembrane</keyword>
<dbReference type="Pfam" id="PF00430">
    <property type="entry name" value="ATP-synt_B"/>
    <property type="match status" value="1"/>
</dbReference>
<keyword evidence="14" id="KW-0175">Coiled coil</keyword>
<comment type="subcellular location">
    <subcellularLocation>
        <location evidence="12">Cell inner membrane</location>
        <topology evidence="12">Single-pass membrane protein</topology>
    </subcellularLocation>
    <subcellularLocation>
        <location evidence="11">Endomembrane system</location>
        <topology evidence="11">Single-pass membrane protein</topology>
    </subcellularLocation>
</comment>
<dbReference type="HAMAP" id="MF_01398">
    <property type="entry name" value="ATP_synth_b_bprime"/>
    <property type="match status" value="1"/>
</dbReference>
<protein>
    <recommendedName>
        <fullName evidence="12">ATP synthase subunit b'</fullName>
    </recommendedName>
    <alternativeName>
        <fullName evidence="12">ATP synthase F(0) sector subunit b'</fullName>
    </alternativeName>
    <alternativeName>
        <fullName evidence="12">ATPase subunit II</fullName>
    </alternativeName>
    <alternativeName>
        <fullName evidence="12">F-type ATPase subunit b'</fullName>
        <shortName evidence="12">F-ATPase subunit b'</shortName>
    </alternativeName>
</protein>
<dbReference type="InterPro" id="IPR050059">
    <property type="entry name" value="ATP_synthase_B_chain"/>
</dbReference>
<gene>
    <name evidence="12" type="primary">atpF2</name>
    <name evidence="12" type="synonym">atpG</name>
    <name evidence="15" type="ORF">ISF26_20565</name>
</gene>